<dbReference type="PATRIC" id="fig|1217799.6.peg.887"/>
<dbReference type="EMBL" id="LFDV01000002">
    <property type="protein sequence ID" value="KTB48018.1"/>
    <property type="molecule type" value="Genomic_DNA"/>
</dbReference>
<dbReference type="RefSeq" id="WP_058439021.1">
    <property type="nucleotide sequence ID" value="NZ_KQ758903.1"/>
</dbReference>
<accession>A0A0W0GHJ3</accession>
<feature type="domain" description="PhnB-like" evidence="1">
    <location>
        <begin position="2"/>
        <end position="136"/>
    </location>
</feature>
<dbReference type="OrthoDB" id="9806473at2"/>
<reference evidence="2 3" key="1">
    <citation type="submission" date="2015-06" db="EMBL/GenBank/DDBJ databases">
        <title>Genome sequence of the organohalide-respiring Dehalogenimonas alkenigignens type strain (IP3-3T).</title>
        <authorList>
            <person name="Key T.A."/>
            <person name="Richmond D.P."/>
            <person name="Bowman K.S."/>
            <person name="Cho Y.-J."/>
            <person name="Chun J."/>
            <person name="da Costa M.S."/>
            <person name="Rainey F.A."/>
            <person name="Moe W.M."/>
        </authorList>
    </citation>
    <scope>NUCLEOTIDE SEQUENCE [LARGE SCALE GENOMIC DNA]</scope>
    <source>
        <strain evidence="2 3">IP3-3</strain>
    </source>
</reference>
<dbReference type="Gene3D" id="3.30.720.110">
    <property type="match status" value="1"/>
</dbReference>
<dbReference type="SUPFAM" id="SSF54593">
    <property type="entry name" value="Glyoxalase/Bleomycin resistance protein/Dihydroxybiphenyl dioxygenase"/>
    <property type="match status" value="2"/>
</dbReference>
<name>A0A0W0GHJ3_9CHLR</name>
<feature type="domain" description="PhnB-like" evidence="1">
    <location>
        <begin position="148"/>
        <end position="267"/>
    </location>
</feature>
<dbReference type="InterPro" id="IPR029068">
    <property type="entry name" value="Glyas_Bleomycin-R_OHBP_Dase"/>
</dbReference>
<dbReference type="Proteomes" id="UP000053947">
    <property type="component" value="Unassembled WGS sequence"/>
</dbReference>
<evidence type="ECO:0000313" key="2">
    <source>
        <dbReference type="EMBL" id="KTB48018.1"/>
    </source>
</evidence>
<dbReference type="AlphaFoldDB" id="A0A0W0GHJ3"/>
<gene>
    <name evidence="2" type="ORF">DEALK_08630</name>
</gene>
<comment type="caution">
    <text evidence="2">The sequence shown here is derived from an EMBL/GenBank/DDBJ whole genome shotgun (WGS) entry which is preliminary data.</text>
</comment>
<organism evidence="2 3">
    <name type="scientific">Dehalogenimonas alkenigignens</name>
    <dbReference type="NCBI Taxonomy" id="1217799"/>
    <lineage>
        <taxon>Bacteria</taxon>
        <taxon>Bacillati</taxon>
        <taxon>Chloroflexota</taxon>
        <taxon>Dehalococcoidia</taxon>
        <taxon>Dehalococcoidales</taxon>
        <taxon>Dehalococcoidaceae</taxon>
        <taxon>Dehalogenimonas</taxon>
    </lineage>
</organism>
<proteinExistence type="predicted"/>
<protein>
    <recommendedName>
        <fullName evidence="1">PhnB-like domain-containing protein</fullName>
    </recommendedName>
</protein>
<dbReference type="Gene3D" id="3.30.720.100">
    <property type="match status" value="1"/>
</dbReference>
<evidence type="ECO:0000313" key="3">
    <source>
        <dbReference type="Proteomes" id="UP000053947"/>
    </source>
</evidence>
<dbReference type="CDD" id="cd06588">
    <property type="entry name" value="PhnB_like"/>
    <property type="match status" value="2"/>
</dbReference>
<dbReference type="Pfam" id="PF06983">
    <property type="entry name" value="3-dmu-9_3-mt"/>
    <property type="match status" value="2"/>
</dbReference>
<evidence type="ECO:0000259" key="1">
    <source>
        <dbReference type="Pfam" id="PF06983"/>
    </source>
</evidence>
<keyword evidence="3" id="KW-1185">Reference proteome</keyword>
<dbReference type="Gene3D" id="3.10.180.10">
    <property type="entry name" value="2,3-Dihydroxybiphenyl 1,2-Dioxygenase, domain 1"/>
    <property type="match status" value="1"/>
</dbReference>
<dbReference type="PANTHER" id="PTHR33990">
    <property type="entry name" value="PROTEIN YJDN-RELATED"/>
    <property type="match status" value="1"/>
</dbReference>
<dbReference type="STRING" id="1217799.DEALK_08630"/>
<sequence length="306" mass="34533">MQRITPNLWFDNNAEEAAAFYTSTFGNSKTGLVTRYGAEGAKVSGMAEGSVMTVEFQIEGFNSIALNGGPIFKFTPAVSFFLNFDPSRDPEARKHLDALWQKLSTGGTALMPLDKYPFSERYGWIQDRYGVSWQLILSDPGGEERPFIVPSLLFVGEVAGRAEEAIELYRSVFPDSRRGLTARFGKGQEPDKEGTLMFADFMIMHQWFAAMDSAGPHQFTFNEAISLMVECRDQAEIDRYWDRLIEDGEEQPCGWLKDKFGVSWQIVPAGMNEILQDPDRLKRERVMKAFFQMKKIDVAALKAAAQ</sequence>
<dbReference type="InterPro" id="IPR028973">
    <property type="entry name" value="PhnB-like"/>
</dbReference>